<dbReference type="RefSeq" id="WP_137062045.1">
    <property type="nucleotide sequence ID" value="NZ_PNXQ01000012.1"/>
</dbReference>
<dbReference type="Proteomes" id="UP000308114">
    <property type="component" value="Unassembled WGS sequence"/>
</dbReference>
<comment type="caution">
    <text evidence="1">The sequence shown here is derived from an EMBL/GenBank/DDBJ whole genome shotgun (WGS) entry which is preliminary data.</text>
</comment>
<accession>A0A4U2PWY5</accession>
<dbReference type="AlphaFoldDB" id="A0A4U2PWY5"/>
<name>A0A4U2PWY5_9BACL</name>
<organism evidence="1 2">
    <name type="scientific">Paenibacillus terrae</name>
    <dbReference type="NCBI Taxonomy" id="159743"/>
    <lineage>
        <taxon>Bacteria</taxon>
        <taxon>Bacillati</taxon>
        <taxon>Bacillota</taxon>
        <taxon>Bacilli</taxon>
        <taxon>Bacillales</taxon>
        <taxon>Paenibacillaceae</taxon>
        <taxon>Paenibacillus</taxon>
    </lineage>
</organism>
<protein>
    <submittedName>
        <fullName evidence="1">Uncharacterized protein</fullName>
    </submittedName>
</protein>
<sequence>MKLGVLFNFKDGEKYKANGSFNYNNTQAEQDKLLEWISGFSMGMENNSEIDVMLDDEQVTKRYSNLYSVEFIVESEVH</sequence>
<reference evidence="1 2" key="1">
    <citation type="submission" date="2018-01" db="EMBL/GenBank/DDBJ databases">
        <title>Bacillales members from the olive rhizosphere are effective biological control agents against Verticillium dahliae.</title>
        <authorList>
            <person name="Gomez-Lama C."/>
            <person name="Legarda G."/>
            <person name="Ruano-Rosa D."/>
            <person name="Pizarro-Tobias P."/>
            <person name="Valverde-Corredor A."/>
            <person name="Niqui J.L."/>
            <person name="Trivino J.C."/>
            <person name="Roca A."/>
            <person name="Mercado-Blanco J."/>
        </authorList>
    </citation>
    <scope>NUCLEOTIDE SEQUENCE [LARGE SCALE GENOMIC DNA]</scope>
    <source>
        <strain evidence="1 2">PIC167</strain>
    </source>
</reference>
<evidence type="ECO:0000313" key="2">
    <source>
        <dbReference type="Proteomes" id="UP000308114"/>
    </source>
</evidence>
<proteinExistence type="predicted"/>
<dbReference type="EMBL" id="PNXQ01000012">
    <property type="protein sequence ID" value="TKH44213.1"/>
    <property type="molecule type" value="Genomic_DNA"/>
</dbReference>
<evidence type="ECO:0000313" key="1">
    <source>
        <dbReference type="EMBL" id="TKH44213.1"/>
    </source>
</evidence>
<gene>
    <name evidence="1" type="ORF">C1I60_12850</name>
</gene>